<accession>A0ABX0VZ96</accession>
<dbReference type="InterPro" id="IPR036390">
    <property type="entry name" value="WH_DNA-bd_sf"/>
</dbReference>
<dbReference type="InterPro" id="IPR036388">
    <property type="entry name" value="WH-like_DNA-bd_sf"/>
</dbReference>
<organism evidence="2 3">
    <name type="scientific">Marivivens donghaensis</name>
    <dbReference type="NCBI Taxonomy" id="1699413"/>
    <lineage>
        <taxon>Bacteria</taxon>
        <taxon>Pseudomonadati</taxon>
        <taxon>Pseudomonadota</taxon>
        <taxon>Alphaproteobacteria</taxon>
        <taxon>Rhodobacterales</taxon>
        <taxon>Paracoccaceae</taxon>
        <taxon>Marivivens group</taxon>
        <taxon>Marivivens</taxon>
    </lineage>
</organism>
<gene>
    <name evidence="2" type="ORF">HCZ30_13175</name>
</gene>
<feature type="domain" description="HTH lysR-type" evidence="1">
    <location>
        <begin position="15"/>
        <end position="73"/>
    </location>
</feature>
<dbReference type="Proteomes" id="UP000709466">
    <property type="component" value="Unassembled WGS sequence"/>
</dbReference>
<name>A0ABX0VZ96_9RHOB</name>
<dbReference type="SUPFAM" id="SSF46785">
    <property type="entry name" value="Winged helix' DNA-binding domain"/>
    <property type="match status" value="1"/>
</dbReference>
<dbReference type="Pfam" id="PF00126">
    <property type="entry name" value="HTH_1"/>
    <property type="match status" value="1"/>
</dbReference>
<sequence length="292" mass="32711">MSTHNQGRASLLYEMLRSFTTLAEVLNLSRAVTLLGSTRQTVRRHISILEQERGEKLFELDDDRRYKLTPEGERALDEALEIVARGDGWLKNQSGKIKGLSHLMVEPEQGNRYYLQQHSLSKLWQDGPERLRAIAKAWAEAEGKLNHPAFAAHRSHCIVFRPSGTQWVCAEIGEHSSYATWFGKDWAASSIGLTFSSLVRGSGLGAVSFDPYREILASGGVRFDHISTELPREEPDQKFPVSYARVMMGCRFPDNSVGVVSSSIRTYDIQIAGVPESWIKSMDPSALIDDDI</sequence>
<reference evidence="2 3" key="1">
    <citation type="submission" date="2020-03" db="EMBL/GenBank/DDBJ databases">
        <title>Bacterial isolates of synthetic phycosphere.</title>
        <authorList>
            <person name="Fu H."/>
            <person name="Moran M.A."/>
        </authorList>
    </citation>
    <scope>NUCLEOTIDE SEQUENCE [LARGE SCALE GENOMIC DNA]</scope>
    <source>
        <strain evidence="2 3">HF1</strain>
    </source>
</reference>
<dbReference type="InterPro" id="IPR000847">
    <property type="entry name" value="LysR_HTH_N"/>
</dbReference>
<protein>
    <submittedName>
        <fullName evidence="2">LysR family transcriptional regulator</fullName>
    </submittedName>
</protein>
<dbReference type="EMBL" id="JAATOP010000009">
    <property type="protein sequence ID" value="NIY73379.1"/>
    <property type="molecule type" value="Genomic_DNA"/>
</dbReference>
<evidence type="ECO:0000313" key="3">
    <source>
        <dbReference type="Proteomes" id="UP000709466"/>
    </source>
</evidence>
<evidence type="ECO:0000259" key="1">
    <source>
        <dbReference type="Pfam" id="PF00126"/>
    </source>
</evidence>
<comment type="caution">
    <text evidence="2">The sequence shown here is derived from an EMBL/GenBank/DDBJ whole genome shotgun (WGS) entry which is preliminary data.</text>
</comment>
<keyword evidence="3" id="KW-1185">Reference proteome</keyword>
<evidence type="ECO:0000313" key="2">
    <source>
        <dbReference type="EMBL" id="NIY73379.1"/>
    </source>
</evidence>
<dbReference type="Gene3D" id="1.10.10.10">
    <property type="entry name" value="Winged helix-like DNA-binding domain superfamily/Winged helix DNA-binding domain"/>
    <property type="match status" value="1"/>
</dbReference>
<proteinExistence type="predicted"/>